<dbReference type="InterPro" id="IPR002347">
    <property type="entry name" value="SDR_fam"/>
</dbReference>
<reference evidence="3 4" key="1">
    <citation type="submission" date="2017-05" db="EMBL/GenBank/DDBJ databases">
        <title>Bifidobacterium vansinderenii sp. nov.</title>
        <authorList>
            <person name="Lugli G.A."/>
            <person name="Duranti S."/>
            <person name="Mangifesta M."/>
        </authorList>
    </citation>
    <scope>NUCLEOTIDE SEQUENCE [LARGE SCALE GENOMIC DNA]</scope>
    <source>
        <strain evidence="3 4">Tam10B</strain>
    </source>
</reference>
<dbReference type="PRINTS" id="PR00080">
    <property type="entry name" value="SDRFAMILY"/>
</dbReference>
<dbReference type="RefSeq" id="WP_093960812.1">
    <property type="nucleotide sequence ID" value="NZ_NEWD01000022.1"/>
</dbReference>
<protein>
    <submittedName>
        <fullName evidence="3">SDR family oxidoreductase</fullName>
    </submittedName>
</protein>
<gene>
    <name evidence="3" type="ORF">Tam10B_1672</name>
</gene>
<keyword evidence="4" id="KW-1185">Reference proteome</keyword>
<dbReference type="PANTHER" id="PTHR42760">
    <property type="entry name" value="SHORT-CHAIN DEHYDROGENASES/REDUCTASES FAMILY MEMBER"/>
    <property type="match status" value="1"/>
</dbReference>
<evidence type="ECO:0000313" key="4">
    <source>
        <dbReference type="Proteomes" id="UP000215433"/>
    </source>
</evidence>
<dbReference type="Gene3D" id="3.40.50.720">
    <property type="entry name" value="NAD(P)-binding Rossmann-like Domain"/>
    <property type="match status" value="1"/>
</dbReference>
<evidence type="ECO:0000256" key="1">
    <source>
        <dbReference type="ARBA" id="ARBA00006484"/>
    </source>
</evidence>
<keyword evidence="2" id="KW-0560">Oxidoreductase</keyword>
<dbReference type="Pfam" id="PF13561">
    <property type="entry name" value="adh_short_C2"/>
    <property type="match status" value="1"/>
</dbReference>
<sequence>MANFDDRYPLDKWRDADHSVMKEFSLAGKKGFVTGAAGGIGRSAAAAWAEAGADVALVDLPAKLEQLESLAAEMSGKYGVNVVALGCDVSDPNSVAELKTALVDRLGTVDIAFLNAGICLMGDSIDIPFDKWQKTLDINLSGAFMTGQIAHQIMREHGHGGSLIFTSSTAGHTVLNMGGSPAPNMSYSVTKAGVTRYTQYLAAALAPYGIRSNAITPGYIWSGIFGDSVTEEGHDAMLQMVPERRFARNDELQGLLVFLASDASSYVTGTDTPIDGGLLVY</sequence>
<dbReference type="PANTHER" id="PTHR42760:SF115">
    <property type="entry name" value="3-OXOACYL-[ACYL-CARRIER-PROTEIN] REDUCTASE FABG"/>
    <property type="match status" value="1"/>
</dbReference>
<proteinExistence type="inferred from homology"/>
<dbReference type="InterPro" id="IPR036291">
    <property type="entry name" value="NAD(P)-bd_dom_sf"/>
</dbReference>
<comment type="similarity">
    <text evidence="1">Belongs to the short-chain dehydrogenases/reductases (SDR) family.</text>
</comment>
<dbReference type="EMBL" id="NEWD01000022">
    <property type="protein sequence ID" value="OXN00099.1"/>
    <property type="molecule type" value="Genomic_DNA"/>
</dbReference>
<dbReference type="Proteomes" id="UP000215433">
    <property type="component" value="Unassembled WGS sequence"/>
</dbReference>
<dbReference type="OrthoDB" id="286404at2"/>
<organism evidence="3 4">
    <name type="scientific">Bifidobacterium vansinderenii</name>
    <dbReference type="NCBI Taxonomy" id="1984871"/>
    <lineage>
        <taxon>Bacteria</taxon>
        <taxon>Bacillati</taxon>
        <taxon>Actinomycetota</taxon>
        <taxon>Actinomycetes</taxon>
        <taxon>Bifidobacteriales</taxon>
        <taxon>Bifidobacteriaceae</taxon>
        <taxon>Bifidobacterium</taxon>
    </lineage>
</organism>
<comment type="caution">
    <text evidence="3">The sequence shown here is derived from an EMBL/GenBank/DDBJ whole genome shotgun (WGS) entry which is preliminary data.</text>
</comment>
<dbReference type="PRINTS" id="PR00081">
    <property type="entry name" value="GDHRDH"/>
</dbReference>
<name>A0A229VWV2_9BIFI</name>
<dbReference type="GO" id="GO:0016616">
    <property type="term" value="F:oxidoreductase activity, acting on the CH-OH group of donors, NAD or NADP as acceptor"/>
    <property type="evidence" value="ECO:0007669"/>
    <property type="project" value="TreeGrafter"/>
</dbReference>
<dbReference type="AlphaFoldDB" id="A0A229VWV2"/>
<accession>A0A229VWV2</accession>
<evidence type="ECO:0000256" key="2">
    <source>
        <dbReference type="ARBA" id="ARBA00023002"/>
    </source>
</evidence>
<dbReference type="SUPFAM" id="SSF51735">
    <property type="entry name" value="NAD(P)-binding Rossmann-fold domains"/>
    <property type="match status" value="1"/>
</dbReference>
<evidence type="ECO:0000313" key="3">
    <source>
        <dbReference type="EMBL" id="OXN00099.1"/>
    </source>
</evidence>
<dbReference type="FunFam" id="3.40.50.720:FF:000084">
    <property type="entry name" value="Short-chain dehydrogenase reductase"/>
    <property type="match status" value="1"/>
</dbReference>